<evidence type="ECO:0000313" key="7">
    <source>
        <dbReference type="Proteomes" id="UP000466514"/>
    </source>
</evidence>
<evidence type="ECO:0000259" key="4">
    <source>
        <dbReference type="PROSITE" id="PS50043"/>
    </source>
</evidence>
<dbReference type="FunFam" id="1.10.10.10:FF:000553">
    <property type="entry name" value="Transcriptional regulator, LuxR family"/>
    <property type="match status" value="1"/>
</dbReference>
<protein>
    <submittedName>
        <fullName evidence="6">Transcriptional regulator</fullName>
    </submittedName>
</protein>
<dbReference type="InterPro" id="IPR036388">
    <property type="entry name" value="WH-like_DNA-bd_sf"/>
</dbReference>
<dbReference type="GO" id="GO:0035556">
    <property type="term" value="P:intracellular signal transduction"/>
    <property type="evidence" value="ECO:0007669"/>
    <property type="project" value="InterPro"/>
</dbReference>
<dbReference type="GO" id="GO:0043531">
    <property type="term" value="F:ADP binding"/>
    <property type="evidence" value="ECO:0007669"/>
    <property type="project" value="InterPro"/>
</dbReference>
<reference evidence="6 7" key="1">
    <citation type="journal article" date="2019" name="Emerg. Microbes Infect.">
        <title>Comprehensive subspecies identification of 175 nontuberculous mycobacteria species based on 7547 genomic profiles.</title>
        <authorList>
            <person name="Matsumoto Y."/>
            <person name="Kinjo T."/>
            <person name="Motooka D."/>
            <person name="Nabeya D."/>
            <person name="Jung N."/>
            <person name="Uechi K."/>
            <person name="Horii T."/>
            <person name="Iida T."/>
            <person name="Fujita J."/>
            <person name="Nakamura S."/>
        </authorList>
    </citation>
    <scope>NUCLEOTIDE SEQUENCE [LARGE SCALE GENOMIC DNA]</scope>
    <source>
        <strain evidence="6 7">JCM 13323</strain>
    </source>
</reference>
<dbReference type="SUPFAM" id="SSF48452">
    <property type="entry name" value="TPR-like"/>
    <property type="match status" value="2"/>
</dbReference>
<dbReference type="SUPFAM" id="SSF52540">
    <property type="entry name" value="P-loop containing nucleoside triphosphate hydrolases"/>
    <property type="match status" value="1"/>
</dbReference>
<dbReference type="CDD" id="cd06170">
    <property type="entry name" value="LuxR_C_like"/>
    <property type="match status" value="1"/>
</dbReference>
<dbReference type="Pfam" id="PF25872">
    <property type="entry name" value="HTH_77"/>
    <property type="match status" value="1"/>
</dbReference>
<dbReference type="GO" id="GO:0006355">
    <property type="term" value="P:regulation of DNA-templated transcription"/>
    <property type="evidence" value="ECO:0007669"/>
    <property type="project" value="InterPro"/>
</dbReference>
<dbReference type="PANTHER" id="PTHR47691:SF3">
    <property type="entry name" value="HTH-TYPE TRANSCRIPTIONAL REGULATOR RV0890C-RELATED"/>
    <property type="match status" value="1"/>
</dbReference>
<dbReference type="KEGG" id="mpsc:MPSYJ_34260"/>
<evidence type="ECO:0000256" key="2">
    <source>
        <dbReference type="ARBA" id="ARBA00023125"/>
    </source>
</evidence>
<keyword evidence="2" id="KW-0238">DNA-binding</keyword>
<dbReference type="SUPFAM" id="SSF46894">
    <property type="entry name" value="C-terminal effector domain of the bipartite response regulators"/>
    <property type="match status" value="1"/>
</dbReference>
<dbReference type="Gene3D" id="1.25.40.10">
    <property type="entry name" value="Tetratricopeptide repeat domain"/>
    <property type="match status" value="2"/>
</dbReference>
<gene>
    <name evidence="6" type="ORF">MPSYJ_34260</name>
</gene>
<feature type="domain" description="Guanylate cyclase" evidence="5">
    <location>
        <begin position="7"/>
        <end position="115"/>
    </location>
</feature>
<dbReference type="Gene3D" id="3.30.70.1230">
    <property type="entry name" value="Nucleotide cyclase"/>
    <property type="match status" value="2"/>
</dbReference>
<dbReference type="PRINTS" id="PR00364">
    <property type="entry name" value="DISEASERSIST"/>
</dbReference>
<feature type="domain" description="HTH luxR-type" evidence="4">
    <location>
        <begin position="1015"/>
        <end position="1080"/>
    </location>
</feature>
<sequence length="1080" mass="116596">MPTGTVTLLLADVEGSTGLWEADPGGMTAAVAQLDRTLTELVGTHLGVRPVEQGEGDSFVVAFTRASDAVAFALDLQRAPLGPIRLRIGIHTGEVHLRDEGNYIGPTINRTARLRELAHGGQVVLSGAAQALVADLLPAGAWLTDLGTHQLRDLPNPERVLQLCHPDIRAEFPPLRTAKVGHYQHLPIQLTNFIGRQAELTELRQLLEVNRVVTLTGAGGVGKTRLAIEVASRSAALFGDEVWYVDLAPITDPELVAVTVARALGLADRPGLSTMDALQKFVGERRILVLLDNCEHLIYSIVALVVGLVSTCPRLTILATSREPVGVAGEVTWRVPSLSLTDEAIELFTDRARLARSDFILTDRHVATVEEICRRLDGMPLAIELAAARVRALSLAEIMDGLHDRFRLLTGGARSAVRRQQTLRASVEWSHALLTEPERVLFRRLAVFVGGFVLQSAQAVCCGADLEGFQILDQLGLLVDKSLVGTENASDRTRYRLLETVRQYAQEKLSESGEANAVRSRHRDHYAGLTELLESASQTSGEHALELVEAEFDNIRAAFAWCQENSDNEAALRLASSLHLVWLPLGRMHEGLAWFNSVFSTKQGWPDQVSAEVRTRALADRGVLKMDALGVGGTDDVEQALAIARDIGDPALLMRALVARGFVAASCGEPAEAYLGEAIGLARESGERWMLAQILGRQTTLTFLAGNPKALLAIAEEGRDVADAIGDRTTSHQCRTWIGWAHMITGDLAGAVAMLREAKTRADADSDRVWGMVSVNYEAQALYRQGDVASAHVVLDEVMAAMTELGGLWSGNSWGVRAVGALAAGDVETADSACRIALEQLASAPTIQQMYVYLSAEAALAAGDTDTAHRCADDAVAVAKGWYLVESLTTRARVALRAGEWARAERDGHDALALAAELGAYLAIPDILECLAAPAAGAGSLEEAARLLGAAHAMRLRMNVRRFAVHQADYEATVASIRAALGDDDFDRAWADGAELPTIEAIAYVRRGRGERKRPPTGWAALTPTERDVVRLLSEGLANKDIASRLFVSPRTVETHLTHIYTKLGLKSRVQLVQEAARHG</sequence>
<dbReference type="Pfam" id="PF00196">
    <property type="entry name" value="GerE"/>
    <property type="match status" value="1"/>
</dbReference>
<dbReference type="GO" id="GO:0009190">
    <property type="term" value="P:cyclic nucleotide biosynthetic process"/>
    <property type="evidence" value="ECO:0007669"/>
    <property type="project" value="InterPro"/>
</dbReference>
<dbReference type="InterPro" id="IPR001054">
    <property type="entry name" value="A/G_cyclase"/>
</dbReference>
<dbReference type="InterPro" id="IPR000792">
    <property type="entry name" value="Tscrpt_reg_LuxR_C"/>
</dbReference>
<dbReference type="Proteomes" id="UP000466514">
    <property type="component" value="Chromosome"/>
</dbReference>
<dbReference type="InterPro" id="IPR016032">
    <property type="entry name" value="Sig_transdc_resp-reg_C-effctor"/>
</dbReference>
<dbReference type="PROSITE" id="PS50043">
    <property type="entry name" value="HTH_LUXR_2"/>
    <property type="match status" value="1"/>
</dbReference>
<name>A0A7I7MCT5_9MYCO</name>
<dbReference type="InterPro" id="IPR058852">
    <property type="entry name" value="HTH_77"/>
</dbReference>
<keyword evidence="1" id="KW-0805">Transcription regulation</keyword>
<dbReference type="PRINTS" id="PR00038">
    <property type="entry name" value="HTHLUXR"/>
</dbReference>
<dbReference type="AlphaFoldDB" id="A0A7I7MCT5"/>
<dbReference type="SMART" id="SM00421">
    <property type="entry name" value="HTH_LUXR"/>
    <property type="match status" value="1"/>
</dbReference>
<keyword evidence="7" id="KW-1185">Reference proteome</keyword>
<dbReference type="SUPFAM" id="SSF55073">
    <property type="entry name" value="Nucleotide cyclase"/>
    <property type="match status" value="1"/>
</dbReference>
<dbReference type="PANTHER" id="PTHR47691">
    <property type="entry name" value="REGULATOR-RELATED"/>
    <property type="match status" value="1"/>
</dbReference>
<dbReference type="Gene3D" id="1.10.10.10">
    <property type="entry name" value="Winged helix-like DNA-binding domain superfamily/Winged helix DNA-binding domain"/>
    <property type="match status" value="1"/>
</dbReference>
<evidence type="ECO:0000256" key="3">
    <source>
        <dbReference type="ARBA" id="ARBA00023163"/>
    </source>
</evidence>
<proteinExistence type="predicted"/>
<evidence type="ECO:0000259" key="5">
    <source>
        <dbReference type="PROSITE" id="PS50125"/>
    </source>
</evidence>
<organism evidence="6 7">
    <name type="scientific">Mycolicibacterium psychrotolerans</name>
    <dbReference type="NCBI Taxonomy" id="216929"/>
    <lineage>
        <taxon>Bacteria</taxon>
        <taxon>Bacillati</taxon>
        <taxon>Actinomycetota</taxon>
        <taxon>Actinomycetes</taxon>
        <taxon>Mycobacteriales</taxon>
        <taxon>Mycobacteriaceae</taxon>
        <taxon>Mycolicibacterium</taxon>
    </lineage>
</organism>
<dbReference type="InterPro" id="IPR027417">
    <property type="entry name" value="P-loop_NTPase"/>
</dbReference>
<dbReference type="EMBL" id="AP022574">
    <property type="protein sequence ID" value="BBX69965.1"/>
    <property type="molecule type" value="Genomic_DNA"/>
</dbReference>
<dbReference type="Pfam" id="PF00211">
    <property type="entry name" value="Guanylate_cyc"/>
    <property type="match status" value="1"/>
</dbReference>
<dbReference type="Gene3D" id="3.40.50.300">
    <property type="entry name" value="P-loop containing nucleotide triphosphate hydrolases"/>
    <property type="match status" value="1"/>
</dbReference>
<dbReference type="InterPro" id="IPR011990">
    <property type="entry name" value="TPR-like_helical_dom_sf"/>
</dbReference>
<evidence type="ECO:0000313" key="6">
    <source>
        <dbReference type="EMBL" id="BBX69965.1"/>
    </source>
</evidence>
<accession>A0A7I7MCT5</accession>
<dbReference type="PROSITE" id="PS50125">
    <property type="entry name" value="GUANYLATE_CYCLASE_2"/>
    <property type="match status" value="1"/>
</dbReference>
<evidence type="ECO:0000256" key="1">
    <source>
        <dbReference type="ARBA" id="ARBA00023015"/>
    </source>
</evidence>
<dbReference type="GO" id="GO:0003677">
    <property type="term" value="F:DNA binding"/>
    <property type="evidence" value="ECO:0007669"/>
    <property type="project" value="UniProtKB-KW"/>
</dbReference>
<dbReference type="CDD" id="cd07302">
    <property type="entry name" value="CHD"/>
    <property type="match status" value="1"/>
</dbReference>
<keyword evidence="3" id="KW-0804">Transcription</keyword>
<dbReference type="InterPro" id="IPR029787">
    <property type="entry name" value="Nucleotide_cyclase"/>
</dbReference>
<dbReference type="PROSITE" id="PS00622">
    <property type="entry name" value="HTH_LUXR_1"/>
    <property type="match status" value="1"/>
</dbReference>
<dbReference type="GO" id="GO:0004016">
    <property type="term" value="F:adenylate cyclase activity"/>
    <property type="evidence" value="ECO:0007669"/>
    <property type="project" value="UniProtKB-ARBA"/>
</dbReference>